<keyword evidence="5" id="KW-0805">Transcription regulation</keyword>
<dbReference type="PANTHER" id="PTHR46577">
    <property type="entry name" value="HTH-TYPE TRANSCRIPTIONAL REGULATORY PROTEIN GABR"/>
    <property type="match status" value="1"/>
</dbReference>
<dbReference type="CDD" id="cd00609">
    <property type="entry name" value="AAT_like"/>
    <property type="match status" value="1"/>
</dbReference>
<dbReference type="Gene3D" id="3.40.640.10">
    <property type="entry name" value="Type I PLP-dependent aspartate aminotransferase-like (Major domain)"/>
    <property type="match status" value="1"/>
</dbReference>
<dbReference type="PROSITE" id="PS50949">
    <property type="entry name" value="HTH_GNTR"/>
    <property type="match status" value="1"/>
</dbReference>
<keyword evidence="3 9" id="KW-0808">Transferase</keyword>
<accession>A0ABS4FMX4</accession>
<evidence type="ECO:0000313" key="9">
    <source>
        <dbReference type="EMBL" id="MBP1903934.1"/>
    </source>
</evidence>
<dbReference type="Proteomes" id="UP001519272">
    <property type="component" value="Unassembled WGS sequence"/>
</dbReference>
<feature type="domain" description="HTH gntR-type" evidence="8">
    <location>
        <begin position="15"/>
        <end position="83"/>
    </location>
</feature>
<dbReference type="InterPro" id="IPR036388">
    <property type="entry name" value="WH-like_DNA-bd_sf"/>
</dbReference>
<dbReference type="InterPro" id="IPR051446">
    <property type="entry name" value="HTH_trans_reg/aminotransferase"/>
</dbReference>
<evidence type="ECO:0000313" key="10">
    <source>
        <dbReference type="Proteomes" id="UP001519272"/>
    </source>
</evidence>
<dbReference type="SUPFAM" id="SSF53383">
    <property type="entry name" value="PLP-dependent transferases"/>
    <property type="match status" value="1"/>
</dbReference>
<dbReference type="InterPro" id="IPR000524">
    <property type="entry name" value="Tscrpt_reg_HTH_GntR"/>
</dbReference>
<dbReference type="GO" id="GO:0008483">
    <property type="term" value="F:transaminase activity"/>
    <property type="evidence" value="ECO:0007669"/>
    <property type="project" value="UniProtKB-KW"/>
</dbReference>
<comment type="caution">
    <text evidence="9">The sequence shown here is derived from an EMBL/GenBank/DDBJ whole genome shotgun (WGS) entry which is preliminary data.</text>
</comment>
<protein>
    <submittedName>
        <fullName evidence="9">GntR family transcriptional regulator/MocR family aminotransferase</fullName>
    </submittedName>
</protein>
<organism evidence="9 10">
    <name type="scientific">Paenibacillus turicensis</name>
    <dbReference type="NCBI Taxonomy" id="160487"/>
    <lineage>
        <taxon>Bacteria</taxon>
        <taxon>Bacillati</taxon>
        <taxon>Bacillota</taxon>
        <taxon>Bacilli</taxon>
        <taxon>Bacillales</taxon>
        <taxon>Paenibacillaceae</taxon>
        <taxon>Paenibacillus</taxon>
    </lineage>
</organism>
<proteinExistence type="inferred from homology"/>
<evidence type="ECO:0000256" key="2">
    <source>
        <dbReference type="ARBA" id="ARBA00005384"/>
    </source>
</evidence>
<dbReference type="RefSeq" id="WP_210087627.1">
    <property type="nucleotide sequence ID" value="NZ_JAGGKG010000002.1"/>
</dbReference>
<comment type="similarity">
    <text evidence="2">In the C-terminal section; belongs to the class-I pyridoxal-phosphate-dependent aminotransferase family.</text>
</comment>
<reference evidence="9 10" key="1">
    <citation type="submission" date="2021-03" db="EMBL/GenBank/DDBJ databases">
        <title>Genomic Encyclopedia of Type Strains, Phase IV (KMG-IV): sequencing the most valuable type-strain genomes for metagenomic binning, comparative biology and taxonomic classification.</title>
        <authorList>
            <person name="Goeker M."/>
        </authorList>
    </citation>
    <scope>NUCLEOTIDE SEQUENCE [LARGE SCALE GENOMIC DNA]</scope>
    <source>
        <strain evidence="9 10">DSM 14349</strain>
    </source>
</reference>
<dbReference type="InterPro" id="IPR036390">
    <property type="entry name" value="WH_DNA-bd_sf"/>
</dbReference>
<evidence type="ECO:0000256" key="6">
    <source>
        <dbReference type="ARBA" id="ARBA00023125"/>
    </source>
</evidence>
<name>A0ABS4FMX4_9BACL</name>
<gene>
    <name evidence="9" type="ORF">J2Z32_000551</name>
</gene>
<evidence type="ECO:0000256" key="1">
    <source>
        <dbReference type="ARBA" id="ARBA00001933"/>
    </source>
</evidence>
<keyword evidence="4" id="KW-0663">Pyridoxal phosphate</keyword>
<dbReference type="CDD" id="cd07377">
    <property type="entry name" value="WHTH_GntR"/>
    <property type="match status" value="1"/>
</dbReference>
<evidence type="ECO:0000256" key="5">
    <source>
        <dbReference type="ARBA" id="ARBA00023015"/>
    </source>
</evidence>
<keyword evidence="7" id="KW-0804">Transcription</keyword>
<dbReference type="InterPro" id="IPR004839">
    <property type="entry name" value="Aminotransferase_I/II_large"/>
</dbReference>
<keyword evidence="6" id="KW-0238">DNA-binding</keyword>
<comment type="cofactor">
    <cofactor evidence="1">
        <name>pyridoxal 5'-phosphate</name>
        <dbReference type="ChEBI" id="CHEBI:597326"/>
    </cofactor>
</comment>
<dbReference type="InterPro" id="IPR015424">
    <property type="entry name" value="PyrdxlP-dep_Trfase"/>
</dbReference>
<evidence type="ECO:0000256" key="7">
    <source>
        <dbReference type="ARBA" id="ARBA00023163"/>
    </source>
</evidence>
<dbReference type="SUPFAM" id="SSF46785">
    <property type="entry name" value="Winged helix' DNA-binding domain"/>
    <property type="match status" value="1"/>
</dbReference>
<dbReference type="InterPro" id="IPR015421">
    <property type="entry name" value="PyrdxlP-dep_Trfase_major"/>
</dbReference>
<keyword evidence="3 9" id="KW-0032">Aminotransferase</keyword>
<evidence type="ECO:0000256" key="3">
    <source>
        <dbReference type="ARBA" id="ARBA00022576"/>
    </source>
</evidence>
<keyword evidence="10" id="KW-1185">Reference proteome</keyword>
<evidence type="ECO:0000259" key="8">
    <source>
        <dbReference type="PROSITE" id="PS50949"/>
    </source>
</evidence>
<evidence type="ECO:0000256" key="4">
    <source>
        <dbReference type="ARBA" id="ARBA00022898"/>
    </source>
</evidence>
<dbReference type="PRINTS" id="PR00035">
    <property type="entry name" value="HTHGNTR"/>
</dbReference>
<dbReference type="EMBL" id="JAGGKG010000002">
    <property type="protein sequence ID" value="MBP1903934.1"/>
    <property type="molecule type" value="Genomic_DNA"/>
</dbReference>
<dbReference type="SMART" id="SM00345">
    <property type="entry name" value="HTH_GNTR"/>
    <property type="match status" value="1"/>
</dbReference>
<sequence length="499" mass="56669">MHFQLAYSNYLERYSTKIQALYHAIRDAIVSGLFVYGDKLPSSRELAAMYEISRGTVNQVYDMLASQGYLSSIHGSGTFVAYRTESTEEATHEKCTEFIDSNNTEYYLSSWGKQISTLTIPAANYTQTFGDNPLPDHIDFSRYAPDLTKFPYDEWNNRLYAEVRAQENDANASHRSLGDLSLREAISAYLRRMRGIVAQPEQIAVTAGSMQAIALLTQLLADSGDHIVAESPCYEGISLAIKAAGATLIEAGLDGQGLVPKDWNARMLFVTPSRQFPTGEVLSLERRQTLLQWASKQNAVIVEDDYDSEFRYRGVHVEPLKTLDKEDRVIYLGSFTKTLPLDVRLGYVVLPLALADVFRKAQALYEPKPINLLEQRALAAFMNSGQYERHLRRMNRLYSRKFKLLFQLLTEQLSNFFDWIENDAGLHIFGWWKRDKQSYDLFALAAKQLGVFFAEAKSTEANQVRYGIILAFAHLTEDEITEGVRRLTQAMQHCTDLCD</sequence>
<dbReference type="Pfam" id="PF00392">
    <property type="entry name" value="GntR"/>
    <property type="match status" value="1"/>
</dbReference>
<dbReference type="Gene3D" id="1.10.10.10">
    <property type="entry name" value="Winged helix-like DNA-binding domain superfamily/Winged helix DNA-binding domain"/>
    <property type="match status" value="1"/>
</dbReference>
<dbReference type="PANTHER" id="PTHR46577:SF1">
    <property type="entry name" value="HTH-TYPE TRANSCRIPTIONAL REGULATORY PROTEIN GABR"/>
    <property type="match status" value="1"/>
</dbReference>
<dbReference type="Pfam" id="PF00155">
    <property type="entry name" value="Aminotran_1_2"/>
    <property type="match status" value="1"/>
</dbReference>